<dbReference type="PANTHER" id="PTHR42788">
    <property type="entry name" value="TAURINE IMPORT ATP-BINDING PROTEIN-RELATED"/>
    <property type="match status" value="1"/>
</dbReference>
<keyword evidence="4" id="KW-0067">ATP-binding</keyword>
<evidence type="ECO:0000256" key="3">
    <source>
        <dbReference type="ARBA" id="ARBA00022741"/>
    </source>
</evidence>
<dbReference type="InterPro" id="IPR050166">
    <property type="entry name" value="ABC_transporter_ATP-bind"/>
</dbReference>
<dbReference type="OrthoDB" id="9802264at2"/>
<keyword evidence="7" id="KW-1185">Reference proteome</keyword>
<dbReference type="GO" id="GO:0005524">
    <property type="term" value="F:ATP binding"/>
    <property type="evidence" value="ECO:0007669"/>
    <property type="project" value="UniProtKB-KW"/>
</dbReference>
<comment type="similarity">
    <text evidence="1">Belongs to the ABC transporter superfamily.</text>
</comment>
<keyword evidence="2" id="KW-0813">Transport</keyword>
<gene>
    <name evidence="6" type="ORF">CDV49_05400</name>
</gene>
<proteinExistence type="inferred from homology"/>
<organism evidence="6 7">
    <name type="scientific">Haematobacter genomosp. 1</name>
    <dbReference type="NCBI Taxonomy" id="366618"/>
    <lineage>
        <taxon>Bacteria</taxon>
        <taxon>Pseudomonadati</taxon>
        <taxon>Pseudomonadota</taxon>
        <taxon>Alphaproteobacteria</taxon>
        <taxon>Rhodobacterales</taxon>
        <taxon>Paracoccaceae</taxon>
        <taxon>Haematobacter</taxon>
    </lineage>
</organism>
<dbReference type="PROSITE" id="PS00211">
    <property type="entry name" value="ABC_TRANSPORTER_1"/>
    <property type="match status" value="1"/>
</dbReference>
<evidence type="ECO:0000259" key="5">
    <source>
        <dbReference type="PROSITE" id="PS50893"/>
    </source>
</evidence>
<protein>
    <submittedName>
        <fullName evidence="6">ABC transporter</fullName>
    </submittedName>
</protein>
<dbReference type="InterPro" id="IPR003593">
    <property type="entry name" value="AAA+_ATPase"/>
</dbReference>
<dbReference type="SMART" id="SM00382">
    <property type="entry name" value="AAA"/>
    <property type="match status" value="1"/>
</dbReference>
<feature type="domain" description="ABC transporter" evidence="5">
    <location>
        <begin position="38"/>
        <end position="267"/>
    </location>
</feature>
<dbReference type="EMBL" id="NIPW01000008">
    <property type="protein sequence ID" value="OWJ79326.1"/>
    <property type="molecule type" value="Genomic_DNA"/>
</dbReference>
<dbReference type="InterPro" id="IPR017871">
    <property type="entry name" value="ABC_transporter-like_CS"/>
</dbReference>
<name>A0A212ADX0_9RHOB</name>
<reference evidence="6 7" key="1">
    <citation type="submission" date="2016-12" db="EMBL/GenBank/DDBJ databases">
        <title>Comparison of Traditional DNA-DNA Hybridization with In Silico Genomic Analysis.</title>
        <authorList>
            <person name="Nicholson A.C."/>
            <person name="Humrighouse B.W."/>
            <person name="Graziano J."/>
            <person name="Lasker B."/>
            <person name="Whitney A.M."/>
            <person name="Mcquiston J.R."/>
        </authorList>
    </citation>
    <scope>NUCLEOTIDE SEQUENCE [LARGE SCALE GENOMIC DNA]</scope>
    <source>
        <strain evidence="6 7">H2240</strain>
    </source>
</reference>
<evidence type="ECO:0000313" key="7">
    <source>
        <dbReference type="Proteomes" id="UP000196878"/>
    </source>
</evidence>
<dbReference type="AlphaFoldDB" id="A0A212ADX0"/>
<dbReference type="Gene3D" id="3.40.50.300">
    <property type="entry name" value="P-loop containing nucleotide triphosphate hydrolases"/>
    <property type="match status" value="1"/>
</dbReference>
<keyword evidence="3" id="KW-0547">Nucleotide-binding</keyword>
<sequence length="286" mass="31128">MPSPRRFWCAISKPRCATSTPTRAVDNNGCKVSAEVKLAFDRASLAFGAKEILRNISFTVPAGQFLCIIGASGCGKTTALRLAGGLYTPTRGEVRLDGAPMRGPRADVAIVFQDYGRALLPWRTAAGNVSLALEAAGTPRAGRAARIEELLVLVGLAGQEKKFPSEMSGGMQQRLQIARCLAQNPSVLLMDEPFGALDAMTRQGLQDEVLDLVSRTGTTVVFVTHDLEEAIYLGDRVIGLLPHPGRVGIDVPVRLARPRSQLETREEPEFLRLRRELFDFIRESEA</sequence>
<dbReference type="PANTHER" id="PTHR42788:SF13">
    <property type="entry name" value="ALIPHATIC SULFONATES IMPORT ATP-BINDING PROTEIN SSUB"/>
    <property type="match status" value="1"/>
</dbReference>
<dbReference type="PROSITE" id="PS50893">
    <property type="entry name" value="ABC_TRANSPORTER_2"/>
    <property type="match status" value="1"/>
</dbReference>
<dbReference type="InterPro" id="IPR003439">
    <property type="entry name" value="ABC_transporter-like_ATP-bd"/>
</dbReference>
<accession>A0A212ADX0</accession>
<evidence type="ECO:0000256" key="1">
    <source>
        <dbReference type="ARBA" id="ARBA00005417"/>
    </source>
</evidence>
<dbReference type="CDD" id="cd03293">
    <property type="entry name" value="ABC_NrtD_SsuB_transporters"/>
    <property type="match status" value="1"/>
</dbReference>
<dbReference type="Pfam" id="PF00005">
    <property type="entry name" value="ABC_tran"/>
    <property type="match status" value="1"/>
</dbReference>
<evidence type="ECO:0000313" key="6">
    <source>
        <dbReference type="EMBL" id="OWJ79326.1"/>
    </source>
</evidence>
<comment type="caution">
    <text evidence="6">The sequence shown here is derived from an EMBL/GenBank/DDBJ whole genome shotgun (WGS) entry which is preliminary data.</text>
</comment>
<evidence type="ECO:0000256" key="2">
    <source>
        <dbReference type="ARBA" id="ARBA00022448"/>
    </source>
</evidence>
<dbReference type="Proteomes" id="UP000196878">
    <property type="component" value="Unassembled WGS sequence"/>
</dbReference>
<dbReference type="GO" id="GO:0016887">
    <property type="term" value="F:ATP hydrolysis activity"/>
    <property type="evidence" value="ECO:0007669"/>
    <property type="project" value="InterPro"/>
</dbReference>
<evidence type="ECO:0000256" key="4">
    <source>
        <dbReference type="ARBA" id="ARBA00022840"/>
    </source>
</evidence>
<dbReference type="SUPFAM" id="SSF52540">
    <property type="entry name" value="P-loop containing nucleoside triphosphate hydrolases"/>
    <property type="match status" value="1"/>
</dbReference>
<dbReference type="InterPro" id="IPR027417">
    <property type="entry name" value="P-loop_NTPase"/>
</dbReference>